<keyword evidence="3" id="KW-1185">Reference proteome</keyword>
<dbReference type="OrthoDB" id="10498209at2759"/>
<protein>
    <submittedName>
        <fullName evidence="2">F-box domain protein</fullName>
    </submittedName>
</protein>
<evidence type="ECO:0000313" key="3">
    <source>
        <dbReference type="Proteomes" id="UP000620124"/>
    </source>
</evidence>
<feature type="compositionally biased region" description="Acidic residues" evidence="1">
    <location>
        <begin position="45"/>
        <end position="55"/>
    </location>
</feature>
<reference evidence="2" key="1">
    <citation type="submission" date="2020-05" db="EMBL/GenBank/DDBJ databases">
        <title>Mycena genomes resolve the evolution of fungal bioluminescence.</title>
        <authorList>
            <person name="Tsai I.J."/>
        </authorList>
    </citation>
    <scope>NUCLEOTIDE SEQUENCE</scope>
    <source>
        <strain evidence="2">CCC161011</strain>
    </source>
</reference>
<gene>
    <name evidence="2" type="ORF">MVEN_01360300</name>
</gene>
<dbReference type="Proteomes" id="UP000620124">
    <property type="component" value="Unassembled WGS sequence"/>
</dbReference>
<feature type="region of interest" description="Disordered" evidence="1">
    <location>
        <begin position="23"/>
        <end position="56"/>
    </location>
</feature>
<comment type="caution">
    <text evidence="2">The sequence shown here is derived from an EMBL/GenBank/DDBJ whole genome shotgun (WGS) entry which is preliminary data.</text>
</comment>
<accession>A0A8H7CV24</accession>
<proteinExistence type="predicted"/>
<organism evidence="2 3">
    <name type="scientific">Mycena venus</name>
    <dbReference type="NCBI Taxonomy" id="2733690"/>
    <lineage>
        <taxon>Eukaryota</taxon>
        <taxon>Fungi</taxon>
        <taxon>Dikarya</taxon>
        <taxon>Basidiomycota</taxon>
        <taxon>Agaricomycotina</taxon>
        <taxon>Agaricomycetes</taxon>
        <taxon>Agaricomycetidae</taxon>
        <taxon>Agaricales</taxon>
        <taxon>Marasmiineae</taxon>
        <taxon>Mycenaceae</taxon>
        <taxon>Mycena</taxon>
    </lineage>
</organism>
<dbReference type="EMBL" id="JACAZI010000011">
    <property type="protein sequence ID" value="KAF7348433.1"/>
    <property type="molecule type" value="Genomic_DNA"/>
</dbReference>
<evidence type="ECO:0000256" key="1">
    <source>
        <dbReference type="SAM" id="MobiDB-lite"/>
    </source>
</evidence>
<sequence>MAVDVLCAVCGGPTVQVQIAKKSPKVRVPRNESNSEGLSPHSEDSNPDSDEDEWGYDPQIVNEEDVEWTGSCILLGYNKRSTAIDKMYLTGRSTYQDFGHFNVDPSEDPNFPEDDPHSQCFVICDATQTSCYPIHQPCLQLLAKVLCRDANIENLDKDHSLPRHVQLAR</sequence>
<dbReference type="AlphaFoldDB" id="A0A8H7CV24"/>
<name>A0A8H7CV24_9AGAR</name>
<evidence type="ECO:0000313" key="2">
    <source>
        <dbReference type="EMBL" id="KAF7348433.1"/>
    </source>
</evidence>